<dbReference type="EMBL" id="CP054840">
    <property type="protein sequence ID" value="QKV53001.1"/>
    <property type="molecule type" value="Genomic_DNA"/>
</dbReference>
<dbReference type="Proteomes" id="UP000509579">
    <property type="component" value="Chromosome"/>
</dbReference>
<organism evidence="1 2">
    <name type="scientific">Comamonas antarctica</name>
    <dbReference type="NCBI Taxonomy" id="2743470"/>
    <lineage>
        <taxon>Bacteria</taxon>
        <taxon>Pseudomonadati</taxon>
        <taxon>Pseudomonadota</taxon>
        <taxon>Betaproteobacteria</taxon>
        <taxon>Burkholderiales</taxon>
        <taxon>Comamonadaceae</taxon>
        <taxon>Comamonas</taxon>
    </lineage>
</organism>
<evidence type="ECO:0000313" key="1">
    <source>
        <dbReference type="EMBL" id="QKV53001.1"/>
    </source>
</evidence>
<name>A0A6N1X125_9BURK</name>
<dbReference type="KEGG" id="aant:HUK68_08940"/>
<gene>
    <name evidence="1" type="ORF">HUK68_08940</name>
</gene>
<protein>
    <submittedName>
        <fullName evidence="1">Uncharacterized protein</fullName>
    </submittedName>
</protein>
<accession>A0A6N1X125</accession>
<dbReference type="AlphaFoldDB" id="A0A6N1X125"/>
<keyword evidence="2" id="KW-1185">Reference proteome</keyword>
<evidence type="ECO:0000313" key="2">
    <source>
        <dbReference type="Proteomes" id="UP000509579"/>
    </source>
</evidence>
<proteinExistence type="predicted"/>
<reference evidence="1 2" key="1">
    <citation type="submission" date="2020-06" db="EMBL/GenBank/DDBJ databases">
        <title>Acidovorax antarctica sp. nov., isolated from Corinth ice sheet soil, Antarctic Fields Peninsula.</title>
        <authorList>
            <person name="Xu Q."/>
            <person name="Peng F."/>
        </authorList>
    </citation>
    <scope>NUCLEOTIDE SEQUENCE [LARGE SCALE GENOMIC DNA]</scope>
    <source>
        <strain evidence="1 2">16-35-5</strain>
    </source>
</reference>
<sequence length="208" mass="21312">MAITPTGPAAAQAATAASMHQVDGFRSARFGMSLQQVRKAIAQDFNAGADAVSEMDNAAEGTRVVLVKLNALEPGPGPAVVSYIFANATQQLRHVNVVWQSGPAPSEAQRNQYAVAGIQLTRYFRELNWKPEGSVVAVANGPGSILLFAGIDPKNAMVEVVASGIPLSGANGQPAAAPTGPAQLRVSYASTVPAQAAIAPNAVPPGAF</sequence>
<dbReference type="RefSeq" id="WP_175503878.1">
    <property type="nucleotide sequence ID" value="NZ_CP054840.1"/>
</dbReference>